<name>A0ABW3M4E6_9PSEU</name>
<proteinExistence type="predicted"/>
<reference evidence="2" key="1">
    <citation type="journal article" date="2019" name="Int. J. Syst. Evol. Microbiol.">
        <title>The Global Catalogue of Microorganisms (GCM) 10K type strain sequencing project: providing services to taxonomists for standard genome sequencing and annotation.</title>
        <authorList>
            <consortium name="The Broad Institute Genomics Platform"/>
            <consortium name="The Broad Institute Genome Sequencing Center for Infectious Disease"/>
            <person name="Wu L."/>
            <person name="Ma J."/>
        </authorList>
    </citation>
    <scope>NUCLEOTIDE SEQUENCE [LARGE SCALE GENOMIC DNA]</scope>
    <source>
        <strain evidence="2">JCM 31486</strain>
    </source>
</reference>
<accession>A0ABW3M4E6</accession>
<dbReference type="PANTHER" id="PTHR39290:SF6">
    <property type="entry name" value="S-ADENOSYL-L-METHIONINE-DEPENDENT METHYLTRANSFERASES SUPERFAMILY PROTEIN"/>
    <property type="match status" value="1"/>
</dbReference>
<dbReference type="PANTHER" id="PTHR39290">
    <property type="entry name" value="C3H1-TYPE DOMAIN-CONTAINING PROTEIN-RELATED"/>
    <property type="match status" value="1"/>
</dbReference>
<sequence>MTDLVLTDERRKELAALLDDDQRLRAEYPAVAEYLDMAPQLQGTGDDRADAAFDLRFVHYVTGGSDQSVNPYWEIVAPSVSVHSGRRIVDGGQLNGSARLAYAHMSLQAIYAYAVPSPQTLDWVARFCAGRPVIEPGAGRGYWAAQLIAVGLTVDAYDVEPPGKVENVSFPSTPGQQAVWHRVDDMGRYAARIGDCADSVLFLCWPPGWGSNMASQSLMDFEQGGGDRLVFVGEQRGGKTGDDAFFDRLETGWRLASEDDDYVSWWNQADIAQGWVRR</sequence>
<evidence type="ECO:0000313" key="1">
    <source>
        <dbReference type="EMBL" id="MFD1044876.1"/>
    </source>
</evidence>
<dbReference type="Proteomes" id="UP001597045">
    <property type="component" value="Unassembled WGS sequence"/>
</dbReference>
<evidence type="ECO:0008006" key="3">
    <source>
        <dbReference type="Google" id="ProtNLM"/>
    </source>
</evidence>
<dbReference type="EMBL" id="JBHTIS010000148">
    <property type="protein sequence ID" value="MFD1044876.1"/>
    <property type="molecule type" value="Genomic_DNA"/>
</dbReference>
<gene>
    <name evidence="1" type="ORF">ACFQ1S_04330</name>
</gene>
<keyword evidence="2" id="KW-1185">Reference proteome</keyword>
<protein>
    <recommendedName>
        <fullName evidence="3">Class I SAM-dependent methyltransferase</fullName>
    </recommendedName>
</protein>
<comment type="caution">
    <text evidence="1">The sequence shown here is derived from an EMBL/GenBank/DDBJ whole genome shotgun (WGS) entry which is preliminary data.</text>
</comment>
<evidence type="ECO:0000313" key="2">
    <source>
        <dbReference type="Proteomes" id="UP001597045"/>
    </source>
</evidence>
<organism evidence="1 2">
    <name type="scientific">Kibdelosporangium lantanae</name>
    <dbReference type="NCBI Taxonomy" id="1497396"/>
    <lineage>
        <taxon>Bacteria</taxon>
        <taxon>Bacillati</taxon>
        <taxon>Actinomycetota</taxon>
        <taxon>Actinomycetes</taxon>
        <taxon>Pseudonocardiales</taxon>
        <taxon>Pseudonocardiaceae</taxon>
        <taxon>Kibdelosporangium</taxon>
    </lineage>
</organism>